<comment type="subcellular location">
    <subcellularLocation>
        <location evidence="2 9">Secreted</location>
    </subcellularLocation>
</comment>
<evidence type="ECO:0000256" key="3">
    <source>
        <dbReference type="ARBA" id="ARBA00007396"/>
    </source>
</evidence>
<evidence type="ECO:0000256" key="9">
    <source>
        <dbReference type="RuleBase" id="RU368117"/>
    </source>
</evidence>
<comment type="similarity">
    <text evidence="3 9">Belongs to the glycosyl hydrolase 62 family.</text>
</comment>
<dbReference type="EMBL" id="ML733484">
    <property type="protein sequence ID" value="KAB8216238.1"/>
    <property type="molecule type" value="Genomic_DNA"/>
</dbReference>
<feature type="chain" id="PRO_5024944382" description="Alpha-L-arabinofuranosidase" evidence="10">
    <location>
        <begin position="21"/>
        <end position="326"/>
    </location>
</feature>
<dbReference type="SUPFAM" id="SSF75005">
    <property type="entry name" value="Arabinanase/levansucrase/invertase"/>
    <property type="match status" value="1"/>
</dbReference>
<evidence type="ECO:0000313" key="11">
    <source>
        <dbReference type="EMBL" id="KAB8216238.1"/>
    </source>
</evidence>
<name>A0A5N6EFP3_9EURO</name>
<evidence type="ECO:0000256" key="2">
    <source>
        <dbReference type="ARBA" id="ARBA00004613"/>
    </source>
</evidence>
<evidence type="ECO:0000256" key="7">
    <source>
        <dbReference type="ARBA" id="ARBA00023295"/>
    </source>
</evidence>
<dbReference type="GO" id="GO:0045493">
    <property type="term" value="P:xylan catabolic process"/>
    <property type="evidence" value="ECO:0007669"/>
    <property type="project" value="UniProtKB-UniRule"/>
</dbReference>
<evidence type="ECO:0000256" key="10">
    <source>
        <dbReference type="SAM" id="SignalP"/>
    </source>
</evidence>
<accession>A0A5N6EFP3</accession>
<keyword evidence="5 9" id="KW-0732">Signal</keyword>
<dbReference type="AlphaFoldDB" id="A0A5N6EFP3"/>
<dbReference type="GO" id="GO:0046556">
    <property type="term" value="F:alpha-L-arabinofuranosidase activity"/>
    <property type="evidence" value="ECO:0007669"/>
    <property type="project" value="UniProtKB-UniRule"/>
</dbReference>
<organism evidence="11 12">
    <name type="scientific">Aspergillus novoparasiticus</name>
    <dbReference type="NCBI Taxonomy" id="986946"/>
    <lineage>
        <taxon>Eukaryota</taxon>
        <taxon>Fungi</taxon>
        <taxon>Dikarya</taxon>
        <taxon>Ascomycota</taxon>
        <taxon>Pezizomycotina</taxon>
        <taxon>Eurotiomycetes</taxon>
        <taxon>Eurotiomycetidae</taxon>
        <taxon>Eurotiales</taxon>
        <taxon>Aspergillaceae</taxon>
        <taxon>Aspergillus</taxon>
        <taxon>Aspergillus subgen. Circumdati</taxon>
    </lineage>
</organism>
<dbReference type="PANTHER" id="PTHR40631:SF2">
    <property type="entry name" value="ALPHA-L-ARABINOFURANOSIDASE"/>
    <property type="match status" value="1"/>
</dbReference>
<evidence type="ECO:0000256" key="1">
    <source>
        <dbReference type="ARBA" id="ARBA00001462"/>
    </source>
</evidence>
<comment type="function">
    <text evidence="8">Alpha-L-arabinofuranosidase involved in the hydrolysis of xylan, a major structural heterogeneous polysaccharide found in plant biomass representing the second most abundant polysaccharide in the biosphere, after cellulose. Releases L-arabinose from arabinoxylan.</text>
</comment>
<sequence length="326" mass="35210">MLSLRLSVISVCLAAVNVLSASIRKLSVTKASLPKSFEWSSSDPSIVEVGGAYHVFASTAKEAGYNLLWYLVYQNGNAAYSTNSDISNPAGWSAPKNFFDSMPSFISENICNGNWVDMWTICDSSDCYLFSSDDNGHLYRSPTSLGNFPNAMGNIVIALQDTNAYALFEASNVHNTGDGDDGARYFRSWISTSLSGTWTSLADTEASPFARSNNVKFSAEAWTKSISHGEIVRTNVDQTMTIAPCNLRYLYQGVDPNASGDYNAMPWKLGLLTQANSALLSAGCAVDTPSKSRLQFSVGIQPAPTPLLAVVQGLDNEATLVQTFPH</sequence>
<dbReference type="InterPro" id="IPR005193">
    <property type="entry name" value="GH62_arabinosidase"/>
</dbReference>
<dbReference type="GO" id="GO:0005576">
    <property type="term" value="C:extracellular region"/>
    <property type="evidence" value="ECO:0007669"/>
    <property type="project" value="UniProtKB-SubCell"/>
</dbReference>
<keyword evidence="12" id="KW-1185">Reference proteome</keyword>
<gene>
    <name evidence="11" type="ORF">BDV33DRAFT_233604</name>
</gene>
<keyword evidence="7 9" id="KW-0326">Glycosidase</keyword>
<proteinExistence type="inferred from homology"/>
<comment type="catalytic activity">
    <reaction evidence="1 9">
        <text>Hydrolysis of terminal non-reducing alpha-L-arabinofuranoside residues in alpha-L-arabinosides.</text>
        <dbReference type="EC" id="3.2.1.55"/>
    </reaction>
</comment>
<keyword evidence="6 9" id="KW-0378">Hydrolase</keyword>
<dbReference type="InterPro" id="IPR023296">
    <property type="entry name" value="Glyco_hydro_beta-prop_sf"/>
</dbReference>
<dbReference type="Gene3D" id="2.115.10.20">
    <property type="entry name" value="Glycosyl hydrolase domain, family 43"/>
    <property type="match status" value="1"/>
</dbReference>
<evidence type="ECO:0000256" key="6">
    <source>
        <dbReference type="ARBA" id="ARBA00022801"/>
    </source>
</evidence>
<reference evidence="11 12" key="1">
    <citation type="submission" date="2019-04" db="EMBL/GenBank/DDBJ databases">
        <title>Fungal friends and foes A comparative genomics study of 23 Aspergillus species from section Flavi.</title>
        <authorList>
            <consortium name="DOE Joint Genome Institute"/>
            <person name="Kjaerbolling I."/>
            <person name="Vesth T.C."/>
            <person name="Frisvad J.C."/>
            <person name="Nybo J.L."/>
            <person name="Theobald S."/>
            <person name="Kildgaard S."/>
            <person name="Petersen T.I."/>
            <person name="Kuo A."/>
            <person name="Sato A."/>
            <person name="Lyhne E.K."/>
            <person name="Kogle M.E."/>
            <person name="Wiebenga A."/>
            <person name="Kun R.S."/>
            <person name="Lubbers R.J."/>
            <person name="Makela M.R."/>
            <person name="Barry K."/>
            <person name="Chovatia M."/>
            <person name="Clum A."/>
            <person name="Daum C."/>
            <person name="Haridas S."/>
            <person name="He G."/>
            <person name="LaButti K."/>
            <person name="Lipzen A."/>
            <person name="Mondo S."/>
            <person name="Pangilinan J."/>
            <person name="Riley R."/>
            <person name="Salamov A."/>
            <person name="Simmons B.A."/>
            <person name="Magnuson J.K."/>
            <person name="Henrissat B."/>
            <person name="Mortensen U.H."/>
            <person name="Larsen T.O."/>
            <person name="De vries R.P."/>
            <person name="Grigoriev I.V."/>
            <person name="Machida M."/>
            <person name="Baker S.E."/>
            <person name="Andersen M.R."/>
        </authorList>
    </citation>
    <scope>NUCLEOTIDE SEQUENCE [LARGE SCALE GENOMIC DNA]</scope>
    <source>
        <strain evidence="11 12">CBS 126849</strain>
    </source>
</reference>
<keyword evidence="4 9" id="KW-0964">Secreted</keyword>
<dbReference type="GO" id="GO:0046373">
    <property type="term" value="P:L-arabinose metabolic process"/>
    <property type="evidence" value="ECO:0007669"/>
    <property type="project" value="UniProtKB-UniRule"/>
</dbReference>
<evidence type="ECO:0000313" key="12">
    <source>
        <dbReference type="Proteomes" id="UP000326799"/>
    </source>
</evidence>
<evidence type="ECO:0000256" key="8">
    <source>
        <dbReference type="ARBA" id="ARBA00025637"/>
    </source>
</evidence>
<dbReference type="PANTHER" id="PTHR40631">
    <property type="entry name" value="ALPHA-L-ARABINOFURANOSIDASE AXHA-2-RELATED"/>
    <property type="match status" value="1"/>
</dbReference>
<dbReference type="Pfam" id="PF03664">
    <property type="entry name" value="Glyco_hydro_62"/>
    <property type="match status" value="1"/>
</dbReference>
<feature type="signal peptide" evidence="10">
    <location>
        <begin position="1"/>
        <end position="20"/>
    </location>
</feature>
<protein>
    <recommendedName>
        <fullName evidence="9">Alpha-L-arabinofuranosidase</fullName>
        <ecNumber evidence="9">3.2.1.55</ecNumber>
    </recommendedName>
</protein>
<evidence type="ECO:0000256" key="5">
    <source>
        <dbReference type="ARBA" id="ARBA00022729"/>
    </source>
</evidence>
<evidence type="ECO:0000256" key="4">
    <source>
        <dbReference type="ARBA" id="ARBA00022525"/>
    </source>
</evidence>
<dbReference type="EC" id="3.2.1.55" evidence="9"/>
<dbReference type="Proteomes" id="UP000326799">
    <property type="component" value="Unassembled WGS sequence"/>
</dbReference>